<name>A0A6J1NV13_BICAN</name>
<dbReference type="RefSeq" id="XP_023950559.2">
    <property type="nucleotide sequence ID" value="XM_024094791.2"/>
</dbReference>
<evidence type="ECO:0000256" key="1">
    <source>
        <dbReference type="SAM" id="Coils"/>
    </source>
</evidence>
<feature type="transmembrane region" description="Helical" evidence="2">
    <location>
        <begin position="50"/>
        <end position="68"/>
    </location>
</feature>
<keyword evidence="1" id="KW-0175">Coiled coil</keyword>
<feature type="coiled-coil region" evidence="1">
    <location>
        <begin position="190"/>
        <end position="252"/>
    </location>
</feature>
<sequence>MESIFPFSEFNQLNYKVVPKSKNSSAAVQQNRSKEKEKEFTLFSFQCNSLISQYVTFVAGACLMFIYYRKNDFLLYAKRKIKTINKYEIRKHLRVIKIFSNTAAVAINLLCVAILRIMENSKGIFKQIKFQLSEKYNQHSTLYSHNVNLLLLNKLREYSQERKNMGRVIIAAIQENKDIKMRYQLEMLAKNRLAKHIEDTQKQVKENKSRYLNFQQLYLTTHQENIFLKSRIKKLALDKEDAEKNLMKLVNHVWRSKNNELKAYCTRFIVGTKNNLLNSDVRAEIDQFLSQSCKITQRHNDQVSRKTHYLDTIKEVNENCYEETERTLMKDAPKLTDLSGVWAVKDKDGFIERLYEYGTDLNNGDTVKRIRQYSVYFDKDCFLNVSSSTTKIQSTNINFTSLYYPGMEKRITGSEAFQKFLETNKIIVLPNCTSSLVQPPLIY</sequence>
<keyword evidence="2" id="KW-0812">Transmembrane</keyword>
<protein>
    <submittedName>
        <fullName evidence="4">Uncharacterized protein LOC112054866 isoform X1</fullName>
    </submittedName>
</protein>
<keyword evidence="3" id="KW-1185">Reference proteome</keyword>
<keyword evidence="2" id="KW-0472">Membrane</keyword>
<keyword evidence="2" id="KW-1133">Transmembrane helix</keyword>
<proteinExistence type="predicted"/>
<dbReference type="GeneID" id="112054866"/>
<feature type="transmembrane region" description="Helical" evidence="2">
    <location>
        <begin position="98"/>
        <end position="118"/>
    </location>
</feature>
<dbReference type="KEGG" id="bany:112054866"/>
<evidence type="ECO:0000256" key="2">
    <source>
        <dbReference type="SAM" id="Phobius"/>
    </source>
</evidence>
<dbReference type="AlphaFoldDB" id="A0A6J1NV13"/>
<reference evidence="4" key="1">
    <citation type="submission" date="2025-08" db="UniProtKB">
        <authorList>
            <consortium name="RefSeq"/>
        </authorList>
    </citation>
    <scope>IDENTIFICATION</scope>
</reference>
<dbReference type="Proteomes" id="UP001652582">
    <property type="component" value="Chromosome 5"/>
</dbReference>
<evidence type="ECO:0000313" key="3">
    <source>
        <dbReference type="Proteomes" id="UP001652582"/>
    </source>
</evidence>
<evidence type="ECO:0000313" key="4">
    <source>
        <dbReference type="RefSeq" id="XP_023950559.2"/>
    </source>
</evidence>
<accession>A0A6J1NV13</accession>
<dbReference type="OrthoDB" id="445341at2759"/>
<gene>
    <name evidence="4" type="primary">LOC112054866</name>
</gene>
<organism evidence="3 4">
    <name type="scientific">Bicyclus anynana</name>
    <name type="common">Squinting bush brown butterfly</name>
    <dbReference type="NCBI Taxonomy" id="110368"/>
    <lineage>
        <taxon>Eukaryota</taxon>
        <taxon>Metazoa</taxon>
        <taxon>Ecdysozoa</taxon>
        <taxon>Arthropoda</taxon>
        <taxon>Hexapoda</taxon>
        <taxon>Insecta</taxon>
        <taxon>Pterygota</taxon>
        <taxon>Neoptera</taxon>
        <taxon>Endopterygota</taxon>
        <taxon>Lepidoptera</taxon>
        <taxon>Glossata</taxon>
        <taxon>Ditrysia</taxon>
        <taxon>Papilionoidea</taxon>
        <taxon>Nymphalidae</taxon>
        <taxon>Satyrinae</taxon>
        <taxon>Satyrini</taxon>
        <taxon>Mycalesina</taxon>
        <taxon>Bicyclus</taxon>
    </lineage>
</organism>